<evidence type="ECO:0000256" key="1">
    <source>
        <dbReference type="SAM" id="MobiDB-lite"/>
    </source>
</evidence>
<accession>A0ABT1C8S1</accession>
<protein>
    <submittedName>
        <fullName evidence="2">Uncharacterized protein</fullName>
    </submittedName>
</protein>
<reference evidence="2 3" key="1">
    <citation type="submission" date="2022-06" db="EMBL/GenBank/DDBJ databases">
        <title>Mesorhizobium sp. strain RP14 Genome sequencing and assembly.</title>
        <authorList>
            <person name="Kim I."/>
        </authorList>
    </citation>
    <scope>NUCLEOTIDE SEQUENCE [LARGE SCALE GENOMIC DNA]</scope>
    <source>
        <strain evidence="3">RP14(2022)</strain>
    </source>
</reference>
<evidence type="ECO:0000313" key="2">
    <source>
        <dbReference type="EMBL" id="MCO6051240.1"/>
    </source>
</evidence>
<feature type="region of interest" description="Disordered" evidence="1">
    <location>
        <begin position="32"/>
        <end position="76"/>
    </location>
</feature>
<dbReference type="Proteomes" id="UP001205906">
    <property type="component" value="Unassembled WGS sequence"/>
</dbReference>
<sequence>MEQNAGRFGFGMSQQAGACFWRRFMEVEMAHDKKLEDHPEQDPAEGSREIVDHELDRKGGEKPPVKGGEEQGERKG</sequence>
<gene>
    <name evidence="2" type="ORF">NGM99_15755</name>
</gene>
<name>A0ABT1C8S1_9HYPH</name>
<keyword evidence="3" id="KW-1185">Reference proteome</keyword>
<organism evidence="2 3">
    <name type="scientific">Mesorhizobium liriopis</name>
    <dbReference type="NCBI Taxonomy" id="2953882"/>
    <lineage>
        <taxon>Bacteria</taxon>
        <taxon>Pseudomonadati</taxon>
        <taxon>Pseudomonadota</taxon>
        <taxon>Alphaproteobacteria</taxon>
        <taxon>Hyphomicrobiales</taxon>
        <taxon>Phyllobacteriaceae</taxon>
        <taxon>Mesorhizobium</taxon>
    </lineage>
</organism>
<evidence type="ECO:0000313" key="3">
    <source>
        <dbReference type="Proteomes" id="UP001205906"/>
    </source>
</evidence>
<proteinExistence type="predicted"/>
<dbReference type="EMBL" id="JAMXQS010000007">
    <property type="protein sequence ID" value="MCO6051240.1"/>
    <property type="molecule type" value="Genomic_DNA"/>
</dbReference>
<dbReference type="RefSeq" id="WP_252820585.1">
    <property type="nucleotide sequence ID" value="NZ_JAMXQS010000007.1"/>
</dbReference>
<comment type="caution">
    <text evidence="2">The sequence shown here is derived from an EMBL/GenBank/DDBJ whole genome shotgun (WGS) entry which is preliminary data.</text>
</comment>